<feature type="region of interest" description="Disordered" evidence="1">
    <location>
        <begin position="60"/>
        <end position="87"/>
    </location>
</feature>
<accession>A0A5B0PCX3</accession>
<gene>
    <name evidence="2" type="ORF">PGT21_007766</name>
    <name evidence="3" type="ORF">PGTUg99_015395</name>
</gene>
<dbReference type="Proteomes" id="UP000324748">
    <property type="component" value="Unassembled WGS sequence"/>
</dbReference>
<reference evidence="4 5" key="1">
    <citation type="submission" date="2019-05" db="EMBL/GenBank/DDBJ databases">
        <title>Emergence of the Ug99 lineage of the wheat stem rust pathogen through somatic hybridization.</title>
        <authorList>
            <person name="Li F."/>
            <person name="Upadhyaya N.M."/>
            <person name="Sperschneider J."/>
            <person name="Matny O."/>
            <person name="Nguyen-Phuc H."/>
            <person name="Mago R."/>
            <person name="Raley C."/>
            <person name="Miller M.E."/>
            <person name="Silverstein K.A.T."/>
            <person name="Henningsen E."/>
            <person name="Hirsch C.D."/>
            <person name="Visser B."/>
            <person name="Pretorius Z.A."/>
            <person name="Steffenson B.J."/>
            <person name="Schwessinger B."/>
            <person name="Dodds P.N."/>
            <person name="Figueroa M."/>
        </authorList>
    </citation>
    <scope>NUCLEOTIDE SEQUENCE [LARGE SCALE GENOMIC DNA]</scope>
    <source>
        <strain evidence="2">21-0</strain>
        <strain evidence="3 5">Ug99</strain>
    </source>
</reference>
<evidence type="ECO:0000313" key="5">
    <source>
        <dbReference type="Proteomes" id="UP000325313"/>
    </source>
</evidence>
<evidence type="ECO:0000313" key="3">
    <source>
        <dbReference type="EMBL" id="KAA1123247.1"/>
    </source>
</evidence>
<protein>
    <submittedName>
        <fullName evidence="2">Uncharacterized protein</fullName>
    </submittedName>
</protein>
<organism evidence="2 4">
    <name type="scientific">Puccinia graminis f. sp. tritici</name>
    <dbReference type="NCBI Taxonomy" id="56615"/>
    <lineage>
        <taxon>Eukaryota</taxon>
        <taxon>Fungi</taxon>
        <taxon>Dikarya</taxon>
        <taxon>Basidiomycota</taxon>
        <taxon>Pucciniomycotina</taxon>
        <taxon>Pucciniomycetes</taxon>
        <taxon>Pucciniales</taxon>
        <taxon>Pucciniaceae</taxon>
        <taxon>Puccinia</taxon>
    </lineage>
</organism>
<evidence type="ECO:0000313" key="4">
    <source>
        <dbReference type="Proteomes" id="UP000324748"/>
    </source>
</evidence>
<evidence type="ECO:0000256" key="1">
    <source>
        <dbReference type="SAM" id="MobiDB-lite"/>
    </source>
</evidence>
<proteinExistence type="predicted"/>
<dbReference type="EMBL" id="VDEP01000210">
    <property type="protein sequence ID" value="KAA1123247.1"/>
    <property type="molecule type" value="Genomic_DNA"/>
</dbReference>
<sequence length="87" mass="9958">MINVSIDEEQPFDFLINHLTGQKRIYVEQREDGARRTISKEPRDPLLSLYRTEGLGDTYINTSGKANSEDGQLCAEQQENDAKHSKF</sequence>
<keyword evidence="4" id="KW-1185">Reference proteome</keyword>
<dbReference type="EMBL" id="VSWC01000054">
    <property type="protein sequence ID" value="KAA1099445.1"/>
    <property type="molecule type" value="Genomic_DNA"/>
</dbReference>
<dbReference type="AlphaFoldDB" id="A0A5B0PCX3"/>
<dbReference type="Proteomes" id="UP000325313">
    <property type="component" value="Unassembled WGS sequence"/>
</dbReference>
<comment type="caution">
    <text evidence="2">The sequence shown here is derived from an EMBL/GenBank/DDBJ whole genome shotgun (WGS) entry which is preliminary data.</text>
</comment>
<feature type="compositionally biased region" description="Polar residues" evidence="1">
    <location>
        <begin position="60"/>
        <end position="70"/>
    </location>
</feature>
<evidence type="ECO:0000313" key="2">
    <source>
        <dbReference type="EMBL" id="KAA1099445.1"/>
    </source>
</evidence>
<name>A0A5B0PCX3_PUCGR</name>